<keyword evidence="3" id="KW-0378">Hydrolase</keyword>
<evidence type="ECO:0000313" key="3">
    <source>
        <dbReference type="EMBL" id="MBP1990170.1"/>
    </source>
</evidence>
<dbReference type="EC" id="3.1.1.-" evidence="3"/>
<dbReference type="PANTHER" id="PTHR43569:SF2">
    <property type="entry name" value="AMIDOHYDROLASE-RELATED DOMAIN-CONTAINING PROTEIN"/>
    <property type="match status" value="1"/>
</dbReference>
<dbReference type="SUPFAM" id="SSF51556">
    <property type="entry name" value="Metallo-dependent hydrolases"/>
    <property type="match status" value="1"/>
</dbReference>
<dbReference type="InterPro" id="IPR032466">
    <property type="entry name" value="Metal_Hydrolase"/>
</dbReference>
<proteinExistence type="inferred from homology"/>
<dbReference type="Pfam" id="PF04909">
    <property type="entry name" value="Amidohydro_2"/>
    <property type="match status" value="1"/>
</dbReference>
<gene>
    <name evidence="3" type="ORF">J2Z66_001768</name>
</gene>
<evidence type="ECO:0000259" key="2">
    <source>
        <dbReference type="Pfam" id="PF04909"/>
    </source>
</evidence>
<dbReference type="Proteomes" id="UP001519287">
    <property type="component" value="Unassembled WGS sequence"/>
</dbReference>
<organism evidence="3 4">
    <name type="scientific">Paenibacillus eucommiae</name>
    <dbReference type="NCBI Taxonomy" id="1355755"/>
    <lineage>
        <taxon>Bacteria</taxon>
        <taxon>Bacillati</taxon>
        <taxon>Bacillota</taxon>
        <taxon>Bacilli</taxon>
        <taxon>Bacillales</taxon>
        <taxon>Paenibacillaceae</taxon>
        <taxon>Paenibacillus</taxon>
    </lineage>
</organism>
<name>A0ABS4IRK2_9BACL</name>
<dbReference type="InterPro" id="IPR052350">
    <property type="entry name" value="Metallo-dep_Lactonases"/>
</dbReference>
<dbReference type="EMBL" id="JAGGLB010000004">
    <property type="protein sequence ID" value="MBP1990170.1"/>
    <property type="molecule type" value="Genomic_DNA"/>
</dbReference>
<dbReference type="InterPro" id="IPR006680">
    <property type="entry name" value="Amidohydro-rel"/>
</dbReference>
<protein>
    <submittedName>
        <fullName evidence="3">L-fuconolactonase</fullName>
        <ecNumber evidence="3">3.1.1.-</ecNumber>
    </submittedName>
</protein>
<accession>A0ABS4IRK2</accession>
<dbReference type="GO" id="GO:0016787">
    <property type="term" value="F:hydrolase activity"/>
    <property type="evidence" value="ECO:0007669"/>
    <property type="project" value="UniProtKB-KW"/>
</dbReference>
<dbReference type="RefSeq" id="WP_209970965.1">
    <property type="nucleotide sequence ID" value="NZ_JAGGLB010000004.1"/>
</dbReference>
<reference evidence="3 4" key="1">
    <citation type="submission" date="2021-03" db="EMBL/GenBank/DDBJ databases">
        <title>Genomic Encyclopedia of Type Strains, Phase IV (KMG-IV): sequencing the most valuable type-strain genomes for metagenomic binning, comparative biology and taxonomic classification.</title>
        <authorList>
            <person name="Goeker M."/>
        </authorList>
    </citation>
    <scope>NUCLEOTIDE SEQUENCE [LARGE SCALE GENOMIC DNA]</scope>
    <source>
        <strain evidence="3 4">DSM 26048</strain>
    </source>
</reference>
<evidence type="ECO:0000313" key="4">
    <source>
        <dbReference type="Proteomes" id="UP001519287"/>
    </source>
</evidence>
<feature type="domain" description="Amidohydrolase-related" evidence="2">
    <location>
        <begin position="3"/>
        <end position="276"/>
    </location>
</feature>
<comment type="similarity">
    <text evidence="1">Belongs to the metallo-dependent hydrolases superfamily.</text>
</comment>
<dbReference type="PANTHER" id="PTHR43569">
    <property type="entry name" value="AMIDOHYDROLASE"/>
    <property type="match status" value="1"/>
</dbReference>
<sequence length="286" mass="33113">MRIDAHQHYWKLDRGDYGWLTSEKTTLYRDFLPEHLQPHLASQSIDRTVLVQAASTVAETEFMLSLCEKEPSIAGVVGWLDMESDNFKTDFLRLRANKYFVGLRPMLHDLEDDHWILKPKVIESLQLLMEHDFPVDYLVYPRHLPALIQLMDILPNLKGTIDHIGKPQIKQGIIEPWKQQIAKLAHHKNIYCKLSGMVTEADLEHWNVQDFKPYIDHIVAIFGADRVMFGSDWPVCLLAATYEQVYEILNSCLPNDLSKDKRDAIFGGNAIEFYNLPDLNTFHGRL</sequence>
<keyword evidence="4" id="KW-1185">Reference proteome</keyword>
<comment type="caution">
    <text evidence="3">The sequence shown here is derived from an EMBL/GenBank/DDBJ whole genome shotgun (WGS) entry which is preliminary data.</text>
</comment>
<dbReference type="Gene3D" id="3.20.20.140">
    <property type="entry name" value="Metal-dependent hydrolases"/>
    <property type="match status" value="1"/>
</dbReference>
<evidence type="ECO:0000256" key="1">
    <source>
        <dbReference type="ARBA" id="ARBA00038310"/>
    </source>
</evidence>